<reference evidence="1 2" key="1">
    <citation type="submission" date="2019-05" db="EMBL/GenBank/DDBJ databases">
        <title>Flagellimonas sp. AsT0115, sp. nov., isolated from a marine red algae, Asparagopsis taxiformis.</title>
        <authorList>
            <person name="Kim J."/>
            <person name="Jeong S.E."/>
            <person name="Jeon C.O."/>
        </authorList>
    </citation>
    <scope>NUCLEOTIDE SEQUENCE [LARGE SCALE GENOMIC DNA]</scope>
    <source>
        <strain evidence="1 2">AsT0115</strain>
    </source>
</reference>
<name>A0ABY2WN19_9FLAO</name>
<gene>
    <name evidence="1" type="ORF">FGG15_00535</name>
</gene>
<evidence type="ECO:0000313" key="2">
    <source>
        <dbReference type="Proteomes" id="UP000751614"/>
    </source>
</evidence>
<proteinExistence type="predicted"/>
<keyword evidence="2" id="KW-1185">Reference proteome</keyword>
<protein>
    <recommendedName>
        <fullName evidence="3">Peptidase C39-like domain-containing protein</fullName>
    </recommendedName>
</protein>
<evidence type="ECO:0000313" key="1">
    <source>
        <dbReference type="EMBL" id="TMU56061.1"/>
    </source>
</evidence>
<dbReference type="RefSeq" id="WP_138832114.1">
    <property type="nucleotide sequence ID" value="NZ_VCNI01000001.1"/>
</dbReference>
<dbReference type="EMBL" id="VCNI01000001">
    <property type="protein sequence ID" value="TMU56061.1"/>
    <property type="molecule type" value="Genomic_DNA"/>
</dbReference>
<evidence type="ECO:0008006" key="3">
    <source>
        <dbReference type="Google" id="ProtNLM"/>
    </source>
</evidence>
<sequence>MKKIIGFVLFCTLVSPIWSQTKKMTPFNPVQHGFKFNNSFKNIFIDAIDWRTGGLCGGMSYSALDYYHARGISTPKTTLRPTEGSPLQKYLYDRQVTSITSNLDKWGEIGINIEGIRNSEFFNWGVENKKGSRINELRPFINSGQPVPLGLQSVGEKDSDPGNHQVVAIGYDFGTAQDLAKGTYKHKMKIYTYDPNYPNKIMTLRPNFKDEVFYYEEEPHMRWRTYFVDKNYRKKTPLRTSLRDYPNDGKIHELVFEFGVGKDDLRGGNDNLNLTILYHNAAPQRVYNVNKGNKWIDDYSQYITIPLRRPVPLNTIKSVQLNTISGNDNFNLDLLRIHVKGFNRNRKVFEKRGAPLKRFTGQDKTFLAVINNRPPQARTATSTSTSGPIKAKTVPARKPIDRLRFWIRTGDDDLRGGNDNLNIVVHYRSGGTQTIRNVNKSTRWKDHATTSVDVTLNKKIYATSDISKVVLQTTFRGGVGGDNWNMNALHIEAFKGTSRDRDYYKRGSNDTRLHRFTDKSNSFVAKR</sequence>
<organism evidence="1 2">
    <name type="scientific">Flagellimonas algicola</name>
    <dbReference type="NCBI Taxonomy" id="2583815"/>
    <lineage>
        <taxon>Bacteria</taxon>
        <taxon>Pseudomonadati</taxon>
        <taxon>Bacteroidota</taxon>
        <taxon>Flavobacteriia</taxon>
        <taxon>Flavobacteriales</taxon>
        <taxon>Flavobacteriaceae</taxon>
        <taxon>Flagellimonas</taxon>
    </lineage>
</organism>
<comment type="caution">
    <text evidence="1">The sequence shown here is derived from an EMBL/GenBank/DDBJ whole genome shotgun (WGS) entry which is preliminary data.</text>
</comment>
<accession>A0ABY2WN19</accession>
<dbReference type="Proteomes" id="UP000751614">
    <property type="component" value="Unassembled WGS sequence"/>
</dbReference>